<dbReference type="Gene3D" id="3.10.580.10">
    <property type="entry name" value="CBS-domain"/>
    <property type="match status" value="1"/>
</dbReference>
<dbReference type="InterPro" id="IPR046342">
    <property type="entry name" value="CBS_dom_sf"/>
</dbReference>
<accession>A0A9D9DFT3</accession>
<dbReference type="Pfam" id="PF00571">
    <property type="entry name" value="CBS"/>
    <property type="match status" value="2"/>
</dbReference>
<evidence type="ECO:0000256" key="1">
    <source>
        <dbReference type="PROSITE-ProRule" id="PRU00703"/>
    </source>
</evidence>
<name>A0A9D9DFT3_9FIRM</name>
<dbReference type="EMBL" id="JADINA010000028">
    <property type="protein sequence ID" value="MBO8426551.1"/>
    <property type="molecule type" value="Genomic_DNA"/>
</dbReference>
<evidence type="ECO:0000313" key="3">
    <source>
        <dbReference type="EMBL" id="MBO8426551.1"/>
    </source>
</evidence>
<proteinExistence type="predicted"/>
<protein>
    <submittedName>
        <fullName evidence="3">CBS domain-containing protein</fullName>
    </submittedName>
</protein>
<evidence type="ECO:0000313" key="4">
    <source>
        <dbReference type="Proteomes" id="UP000823634"/>
    </source>
</evidence>
<dbReference type="PROSITE" id="PS51371">
    <property type="entry name" value="CBS"/>
    <property type="match status" value="1"/>
</dbReference>
<dbReference type="Proteomes" id="UP000823634">
    <property type="component" value="Unassembled WGS sequence"/>
</dbReference>
<evidence type="ECO:0000259" key="2">
    <source>
        <dbReference type="PROSITE" id="PS51371"/>
    </source>
</evidence>
<organism evidence="3 4">
    <name type="scientific">Candidatus Alloenteromonas pullistercoris</name>
    <dbReference type="NCBI Taxonomy" id="2840785"/>
    <lineage>
        <taxon>Bacteria</taxon>
        <taxon>Bacillati</taxon>
        <taxon>Bacillota</taxon>
        <taxon>Bacillota incertae sedis</taxon>
        <taxon>Candidatus Alloenteromonas</taxon>
    </lineage>
</organism>
<feature type="domain" description="CBS" evidence="2">
    <location>
        <begin position="14"/>
        <end position="75"/>
    </location>
</feature>
<comment type="caution">
    <text evidence="3">The sequence shown here is derived from an EMBL/GenBank/DDBJ whole genome shotgun (WGS) entry which is preliminary data.</text>
</comment>
<sequence length="141" mass="15986">MDSEMKEANILFFLTPKSALEYLEGDSTVRQAIEKMEYHRYNVVAVVDRVTGKYLHSISDGDLLFFLKQHGCTVEGSSRYSLEDVEVHRNYSSVSIAMKMDDLINLIVAQNFVPVTDDKGVFIGIVTRKAVMNYLLSKNPD</sequence>
<reference evidence="3" key="2">
    <citation type="journal article" date="2021" name="PeerJ">
        <title>Extensive microbial diversity within the chicken gut microbiome revealed by metagenomics and culture.</title>
        <authorList>
            <person name="Gilroy R."/>
            <person name="Ravi A."/>
            <person name="Getino M."/>
            <person name="Pursley I."/>
            <person name="Horton D.L."/>
            <person name="Alikhan N.F."/>
            <person name="Baker D."/>
            <person name="Gharbi K."/>
            <person name="Hall N."/>
            <person name="Watson M."/>
            <person name="Adriaenssens E.M."/>
            <person name="Foster-Nyarko E."/>
            <person name="Jarju S."/>
            <person name="Secka A."/>
            <person name="Antonio M."/>
            <person name="Oren A."/>
            <person name="Chaudhuri R.R."/>
            <person name="La Ragione R."/>
            <person name="Hildebrand F."/>
            <person name="Pallen M.J."/>
        </authorList>
    </citation>
    <scope>NUCLEOTIDE SEQUENCE</scope>
    <source>
        <strain evidence="3">17113</strain>
    </source>
</reference>
<dbReference type="AlphaFoldDB" id="A0A9D9DFT3"/>
<reference evidence="3" key="1">
    <citation type="submission" date="2020-10" db="EMBL/GenBank/DDBJ databases">
        <authorList>
            <person name="Gilroy R."/>
        </authorList>
    </citation>
    <scope>NUCLEOTIDE SEQUENCE</scope>
    <source>
        <strain evidence="3">17113</strain>
    </source>
</reference>
<dbReference type="SUPFAM" id="SSF54631">
    <property type="entry name" value="CBS-domain pair"/>
    <property type="match status" value="1"/>
</dbReference>
<keyword evidence="1" id="KW-0129">CBS domain</keyword>
<gene>
    <name evidence="3" type="ORF">IAC61_04430</name>
</gene>
<dbReference type="InterPro" id="IPR000644">
    <property type="entry name" value="CBS_dom"/>
</dbReference>